<accession>A0A550CWE4</accession>
<keyword evidence="2" id="KW-1185">Reference proteome</keyword>
<reference evidence="1 2" key="1">
    <citation type="journal article" date="2019" name="New Phytol.">
        <title>Comparative genomics reveals unique wood-decay strategies and fruiting body development in the Schizophyllaceae.</title>
        <authorList>
            <person name="Almasi E."/>
            <person name="Sahu N."/>
            <person name="Krizsan K."/>
            <person name="Balint B."/>
            <person name="Kovacs G.M."/>
            <person name="Kiss B."/>
            <person name="Cseklye J."/>
            <person name="Drula E."/>
            <person name="Henrissat B."/>
            <person name="Nagy I."/>
            <person name="Chovatia M."/>
            <person name="Adam C."/>
            <person name="LaButti K."/>
            <person name="Lipzen A."/>
            <person name="Riley R."/>
            <person name="Grigoriev I.V."/>
            <person name="Nagy L.G."/>
        </authorList>
    </citation>
    <scope>NUCLEOTIDE SEQUENCE [LARGE SCALE GENOMIC DNA]</scope>
    <source>
        <strain evidence="1 2">NL-1724</strain>
    </source>
</reference>
<dbReference type="Proteomes" id="UP000320762">
    <property type="component" value="Unassembled WGS sequence"/>
</dbReference>
<sequence>MPNVVIIRDTSQPCMPRPAANSARGPSFYPPIFCSVRFTRGLHVSPVAQRPLPPIAPGSSNVFACPYPRIIVAHPSPCPPHTALYSKSRCLRSIGPASRAPATVTLRQSVLHAPMPKPIDQPLRSWSFYRSSTTIDTRNLHWPAPSRSDNWRLNCERMPLFRTQPCAQWGRIRSTSPHRTHAYRRKASVAPTHVLAADKSAWLSTSM</sequence>
<evidence type="ECO:0000313" key="1">
    <source>
        <dbReference type="EMBL" id="TRM69093.1"/>
    </source>
</evidence>
<evidence type="ECO:0000313" key="2">
    <source>
        <dbReference type="Proteomes" id="UP000320762"/>
    </source>
</evidence>
<gene>
    <name evidence="1" type="ORF">BD626DRAFT_5647</name>
</gene>
<protein>
    <submittedName>
        <fullName evidence="1">Uncharacterized protein</fullName>
    </submittedName>
</protein>
<proteinExistence type="predicted"/>
<comment type="caution">
    <text evidence="1">The sequence shown here is derived from an EMBL/GenBank/DDBJ whole genome shotgun (WGS) entry which is preliminary data.</text>
</comment>
<dbReference type="EMBL" id="VDMD01000001">
    <property type="protein sequence ID" value="TRM69093.1"/>
    <property type="molecule type" value="Genomic_DNA"/>
</dbReference>
<dbReference type="AlphaFoldDB" id="A0A550CWE4"/>
<name>A0A550CWE4_9AGAR</name>
<organism evidence="1 2">
    <name type="scientific">Schizophyllum amplum</name>
    <dbReference type="NCBI Taxonomy" id="97359"/>
    <lineage>
        <taxon>Eukaryota</taxon>
        <taxon>Fungi</taxon>
        <taxon>Dikarya</taxon>
        <taxon>Basidiomycota</taxon>
        <taxon>Agaricomycotina</taxon>
        <taxon>Agaricomycetes</taxon>
        <taxon>Agaricomycetidae</taxon>
        <taxon>Agaricales</taxon>
        <taxon>Schizophyllaceae</taxon>
        <taxon>Schizophyllum</taxon>
    </lineage>
</organism>